<evidence type="ECO:0000256" key="4">
    <source>
        <dbReference type="ARBA" id="ARBA00022989"/>
    </source>
</evidence>
<keyword evidence="5" id="KW-0406">Ion transport</keyword>
<dbReference type="InterPro" id="IPR050794">
    <property type="entry name" value="CPA2_transporter"/>
</dbReference>
<dbReference type="GO" id="GO:1902600">
    <property type="term" value="P:proton transmembrane transport"/>
    <property type="evidence" value="ECO:0007669"/>
    <property type="project" value="InterPro"/>
</dbReference>
<evidence type="ECO:0000313" key="11">
    <source>
        <dbReference type="Proteomes" id="UP000265768"/>
    </source>
</evidence>
<keyword evidence="11" id="KW-1185">Reference proteome</keyword>
<evidence type="ECO:0000256" key="3">
    <source>
        <dbReference type="ARBA" id="ARBA00022692"/>
    </source>
</evidence>
<dbReference type="OrthoDB" id="9793589at2"/>
<feature type="transmembrane region" description="Helical" evidence="8">
    <location>
        <begin position="149"/>
        <end position="170"/>
    </location>
</feature>
<keyword evidence="3 8" id="KW-0812">Transmembrane</keyword>
<feature type="transmembrane region" description="Helical" evidence="8">
    <location>
        <begin position="358"/>
        <end position="383"/>
    </location>
</feature>
<dbReference type="RefSeq" id="WP_119929129.1">
    <property type="nucleotide sequence ID" value="NZ_QZEY01000011.1"/>
</dbReference>
<dbReference type="Proteomes" id="UP000265768">
    <property type="component" value="Unassembled WGS sequence"/>
</dbReference>
<dbReference type="GO" id="GO:0015297">
    <property type="term" value="F:antiporter activity"/>
    <property type="evidence" value="ECO:0007669"/>
    <property type="project" value="InterPro"/>
</dbReference>
<dbReference type="AlphaFoldDB" id="A0A3A4B004"/>
<feature type="transmembrane region" description="Helical" evidence="8">
    <location>
        <begin position="182"/>
        <end position="205"/>
    </location>
</feature>
<dbReference type="PANTHER" id="PTHR32468">
    <property type="entry name" value="CATION/H + ANTIPORTER"/>
    <property type="match status" value="1"/>
</dbReference>
<keyword evidence="4 8" id="KW-1133">Transmembrane helix</keyword>
<evidence type="ECO:0000256" key="6">
    <source>
        <dbReference type="ARBA" id="ARBA00023136"/>
    </source>
</evidence>
<evidence type="ECO:0000256" key="1">
    <source>
        <dbReference type="ARBA" id="ARBA00004141"/>
    </source>
</evidence>
<feature type="transmembrane region" description="Helical" evidence="8">
    <location>
        <begin position="211"/>
        <end position="229"/>
    </location>
</feature>
<reference evidence="10 11" key="1">
    <citation type="submission" date="2018-09" db="EMBL/GenBank/DDBJ databases">
        <title>YIM 75507 draft genome.</title>
        <authorList>
            <person name="Tang S."/>
            <person name="Feng Y."/>
        </authorList>
    </citation>
    <scope>NUCLEOTIDE SEQUENCE [LARGE SCALE GENOMIC DNA]</scope>
    <source>
        <strain evidence="10 11">YIM 75507</strain>
    </source>
</reference>
<gene>
    <name evidence="10" type="ORF">D5H75_25900</name>
</gene>
<comment type="caution">
    <text evidence="10">The sequence shown here is derived from an EMBL/GenBank/DDBJ whole genome shotgun (WGS) entry which is preliminary data.</text>
</comment>
<dbReference type="EMBL" id="QZEY01000011">
    <property type="protein sequence ID" value="RJL27228.1"/>
    <property type="molecule type" value="Genomic_DNA"/>
</dbReference>
<dbReference type="InterPro" id="IPR038770">
    <property type="entry name" value="Na+/solute_symporter_sf"/>
</dbReference>
<keyword evidence="2" id="KW-0813">Transport</keyword>
<protein>
    <submittedName>
        <fullName evidence="10">Cation:proton antiporter</fullName>
    </submittedName>
</protein>
<feature type="domain" description="Cation/H+ exchanger transmembrane" evidence="9">
    <location>
        <begin position="29"/>
        <end position="408"/>
    </location>
</feature>
<feature type="transmembrane region" description="Helical" evidence="8">
    <location>
        <begin position="16"/>
        <end position="37"/>
    </location>
</feature>
<keyword evidence="6 8" id="KW-0472">Membrane</keyword>
<feature type="transmembrane region" description="Helical" evidence="8">
    <location>
        <begin position="49"/>
        <end position="72"/>
    </location>
</feature>
<feature type="compositionally biased region" description="Basic and acidic residues" evidence="7">
    <location>
        <begin position="419"/>
        <end position="429"/>
    </location>
</feature>
<evidence type="ECO:0000256" key="5">
    <source>
        <dbReference type="ARBA" id="ARBA00023065"/>
    </source>
</evidence>
<name>A0A3A4B004_9ACTN</name>
<evidence type="ECO:0000259" key="9">
    <source>
        <dbReference type="Pfam" id="PF00999"/>
    </source>
</evidence>
<sequence>MSAGPAPVPPIPADTLLIFLVQCGTLLLLAVALGRLAARAGLPPVMGELAAGVLAGPSLLAVVWPGAWAALFPPDPAQAHLLDGVAQLATLLLVGATGAQVDLGLVRRRGLTAARVSVAGLVLPLGLGVAAGFWVPATLMGPAASRPVFALFIGVAMCVSAIPVIAKILLDMRLLHRDIGQLTLIAGMIDDVCGWLLLAVVSALATAHGQSVLLPVAALAGVLAVTALARPVVGRVMRAAAASPDPGPPIAAAVTMLLLAGAATHALRLEAILGAFLCGVLIRASGIEMARLAPLNTMVRSVLAPLFFATAGLRMDLTGLADPRLLLTALALLAVAVAGKFAGAWLGALSSRLSGWEALALGAGMNARGIVQIIIAMAGLRLGVLGTEAYTVIVLVAMATSLMAPPILRLAMPHVEHTDEERRREREHLSAFGHVGEGDETRR</sequence>
<feature type="transmembrane region" description="Helical" evidence="8">
    <location>
        <begin position="84"/>
        <end position="106"/>
    </location>
</feature>
<comment type="subcellular location">
    <subcellularLocation>
        <location evidence="1">Membrane</location>
        <topology evidence="1">Multi-pass membrane protein</topology>
    </subcellularLocation>
</comment>
<feature type="transmembrane region" description="Helical" evidence="8">
    <location>
        <begin position="118"/>
        <end position="137"/>
    </location>
</feature>
<organism evidence="10 11">
    <name type="scientific">Bailinhaonella thermotolerans</name>
    <dbReference type="NCBI Taxonomy" id="1070861"/>
    <lineage>
        <taxon>Bacteria</taxon>
        <taxon>Bacillati</taxon>
        <taxon>Actinomycetota</taxon>
        <taxon>Actinomycetes</taxon>
        <taxon>Streptosporangiales</taxon>
        <taxon>Streptosporangiaceae</taxon>
        <taxon>Bailinhaonella</taxon>
    </lineage>
</organism>
<evidence type="ECO:0000256" key="8">
    <source>
        <dbReference type="SAM" id="Phobius"/>
    </source>
</evidence>
<dbReference type="PANTHER" id="PTHR32468:SF0">
    <property type="entry name" value="K(+)_H(+) ANTIPORTER 1"/>
    <property type="match status" value="1"/>
</dbReference>
<accession>A0A3A4B004</accession>
<evidence type="ECO:0000313" key="10">
    <source>
        <dbReference type="EMBL" id="RJL27228.1"/>
    </source>
</evidence>
<dbReference type="GO" id="GO:0016020">
    <property type="term" value="C:membrane"/>
    <property type="evidence" value="ECO:0007669"/>
    <property type="project" value="UniProtKB-SubCell"/>
</dbReference>
<feature type="transmembrane region" description="Helical" evidence="8">
    <location>
        <begin position="325"/>
        <end position="346"/>
    </location>
</feature>
<dbReference type="Pfam" id="PF00999">
    <property type="entry name" value="Na_H_Exchanger"/>
    <property type="match status" value="1"/>
</dbReference>
<evidence type="ECO:0000256" key="2">
    <source>
        <dbReference type="ARBA" id="ARBA00022448"/>
    </source>
</evidence>
<feature type="transmembrane region" description="Helical" evidence="8">
    <location>
        <begin position="297"/>
        <end position="313"/>
    </location>
</feature>
<feature type="region of interest" description="Disordered" evidence="7">
    <location>
        <begin position="419"/>
        <end position="443"/>
    </location>
</feature>
<feature type="transmembrane region" description="Helical" evidence="8">
    <location>
        <begin position="389"/>
        <end position="408"/>
    </location>
</feature>
<proteinExistence type="predicted"/>
<dbReference type="Gene3D" id="1.20.1530.20">
    <property type="match status" value="1"/>
</dbReference>
<dbReference type="InterPro" id="IPR006153">
    <property type="entry name" value="Cation/H_exchanger_TM"/>
</dbReference>
<evidence type="ECO:0000256" key="7">
    <source>
        <dbReference type="SAM" id="MobiDB-lite"/>
    </source>
</evidence>